<comment type="caution">
    <text evidence="1">The sequence shown here is derived from an EMBL/GenBank/DDBJ whole genome shotgun (WGS) entry which is preliminary data.</text>
</comment>
<dbReference type="AlphaFoldDB" id="L7CNP5"/>
<sequence length="43" mass="5026">MKRIVETISASIFIEEVVREKCVQAESRFHAALQSTREIIHLR</sequence>
<proteinExistence type="predicted"/>
<protein>
    <submittedName>
        <fullName evidence="1">Uncharacterized protein</fullName>
    </submittedName>
</protein>
<name>L7CNP5_RHOBT</name>
<accession>L7CNP5</accession>
<evidence type="ECO:0000313" key="2">
    <source>
        <dbReference type="Proteomes" id="UP000010959"/>
    </source>
</evidence>
<organism evidence="1 2">
    <name type="scientific">Rhodopirellula baltica SWK14</name>
    <dbReference type="NCBI Taxonomy" id="993516"/>
    <lineage>
        <taxon>Bacteria</taxon>
        <taxon>Pseudomonadati</taxon>
        <taxon>Planctomycetota</taxon>
        <taxon>Planctomycetia</taxon>
        <taxon>Pirellulales</taxon>
        <taxon>Pirellulaceae</taxon>
        <taxon>Rhodopirellula</taxon>
    </lineage>
</organism>
<dbReference type="EMBL" id="AMWG01000009">
    <property type="protein sequence ID" value="ELP35578.1"/>
    <property type="molecule type" value="Genomic_DNA"/>
</dbReference>
<gene>
    <name evidence="1" type="ORF">RBSWK_00482</name>
</gene>
<reference evidence="1 2" key="1">
    <citation type="journal article" date="2013" name="Mar. Genomics">
        <title>Expression of sulfatases in Rhodopirellula baltica and the diversity of sulfatases in the genus Rhodopirellula.</title>
        <authorList>
            <person name="Wegner C.E."/>
            <person name="Richter-Heitmann T."/>
            <person name="Klindworth A."/>
            <person name="Klockow C."/>
            <person name="Richter M."/>
            <person name="Achstetter T."/>
            <person name="Glockner F.O."/>
            <person name="Harder J."/>
        </authorList>
    </citation>
    <scope>NUCLEOTIDE SEQUENCE [LARGE SCALE GENOMIC DNA]</scope>
    <source>
        <strain evidence="1 2">SWK14</strain>
    </source>
</reference>
<dbReference type="Proteomes" id="UP000010959">
    <property type="component" value="Unassembled WGS sequence"/>
</dbReference>
<evidence type="ECO:0000313" key="1">
    <source>
        <dbReference type="EMBL" id="ELP35578.1"/>
    </source>
</evidence>